<reference evidence="1" key="1">
    <citation type="submission" date="2014-11" db="EMBL/GenBank/DDBJ databases">
        <authorList>
            <person name="Amaro Gonzalez C."/>
        </authorList>
    </citation>
    <scope>NUCLEOTIDE SEQUENCE</scope>
</reference>
<dbReference type="AlphaFoldDB" id="A0A0E9PW68"/>
<dbReference type="EMBL" id="GBXM01100050">
    <property type="protein sequence ID" value="JAH08527.1"/>
    <property type="molecule type" value="Transcribed_RNA"/>
</dbReference>
<proteinExistence type="predicted"/>
<name>A0A0E9PW68_ANGAN</name>
<accession>A0A0E9PW68</accession>
<organism evidence="1">
    <name type="scientific">Anguilla anguilla</name>
    <name type="common">European freshwater eel</name>
    <name type="synonym">Muraena anguilla</name>
    <dbReference type="NCBI Taxonomy" id="7936"/>
    <lineage>
        <taxon>Eukaryota</taxon>
        <taxon>Metazoa</taxon>
        <taxon>Chordata</taxon>
        <taxon>Craniata</taxon>
        <taxon>Vertebrata</taxon>
        <taxon>Euteleostomi</taxon>
        <taxon>Actinopterygii</taxon>
        <taxon>Neopterygii</taxon>
        <taxon>Teleostei</taxon>
        <taxon>Anguilliformes</taxon>
        <taxon>Anguillidae</taxon>
        <taxon>Anguilla</taxon>
    </lineage>
</organism>
<protein>
    <submittedName>
        <fullName evidence="1">Uncharacterized protein</fullName>
    </submittedName>
</protein>
<reference evidence="1" key="2">
    <citation type="journal article" date="2015" name="Fish Shellfish Immunol.">
        <title>Early steps in the European eel (Anguilla anguilla)-Vibrio vulnificus interaction in the gills: Role of the RtxA13 toxin.</title>
        <authorList>
            <person name="Callol A."/>
            <person name="Pajuelo D."/>
            <person name="Ebbesson L."/>
            <person name="Teles M."/>
            <person name="MacKenzie S."/>
            <person name="Amaro C."/>
        </authorList>
    </citation>
    <scope>NUCLEOTIDE SEQUENCE</scope>
</reference>
<evidence type="ECO:0000313" key="1">
    <source>
        <dbReference type="EMBL" id="JAH08527.1"/>
    </source>
</evidence>
<sequence>MGSLPMSHSCLKWALFGKEICSGHTLECCVVWGSLER</sequence>